<gene>
    <name evidence="10" type="primary">csm3</name>
    <name evidence="10" type="ORF">ENL31_01485</name>
</gene>
<dbReference type="Pfam" id="PF03787">
    <property type="entry name" value="RAMPs"/>
    <property type="match status" value="1"/>
</dbReference>
<dbReference type="PANTHER" id="PTHR35579:SF3">
    <property type="entry name" value="CRISPR SYSTEM CMS ENDORIBONUCLEASE CSM3"/>
    <property type="match status" value="1"/>
</dbReference>
<evidence type="ECO:0000256" key="6">
    <source>
        <dbReference type="ARBA" id="ARBA00022884"/>
    </source>
</evidence>
<evidence type="ECO:0000256" key="3">
    <source>
        <dbReference type="ARBA" id="ARBA00022722"/>
    </source>
</evidence>
<keyword evidence="5" id="KW-0378">Hydrolase</keyword>
<dbReference type="PANTHER" id="PTHR35579">
    <property type="entry name" value="CRISPR SYSTEM CMS ENDORIBONUCLEASE CSM3"/>
    <property type="match status" value="1"/>
</dbReference>
<name>A0A7J3T931_9ARCH</name>
<evidence type="ECO:0000256" key="1">
    <source>
        <dbReference type="ARBA" id="ARBA00006342"/>
    </source>
</evidence>
<dbReference type="InterPro" id="IPR005537">
    <property type="entry name" value="RAMP_III_fam"/>
</dbReference>
<dbReference type="NCBIfam" id="TIGR02582">
    <property type="entry name" value="cas7_TM1809"/>
    <property type="match status" value="1"/>
</dbReference>
<organism evidence="10">
    <name type="scientific">Candidatus Aciduliprofundum boonei</name>
    <dbReference type="NCBI Taxonomy" id="379547"/>
    <lineage>
        <taxon>Archaea</taxon>
        <taxon>Methanobacteriati</taxon>
        <taxon>Thermoplasmatota</taxon>
        <taxon>DHVE2 group</taxon>
        <taxon>Candidatus Aciduliprofundum</taxon>
    </lineage>
</organism>
<evidence type="ECO:0000259" key="9">
    <source>
        <dbReference type="Pfam" id="PF03787"/>
    </source>
</evidence>
<keyword evidence="7" id="KW-0051">Antiviral defense</keyword>
<evidence type="ECO:0000256" key="5">
    <source>
        <dbReference type="ARBA" id="ARBA00022801"/>
    </source>
</evidence>
<keyword evidence="4" id="KW-0255">Endonuclease</keyword>
<reference evidence="10" key="1">
    <citation type="journal article" date="2020" name="mSystems">
        <title>Genome- and Community-Level Interaction Insights into Carbon Utilization and Element Cycling Functions of Hydrothermarchaeota in Hydrothermal Sediment.</title>
        <authorList>
            <person name="Zhou Z."/>
            <person name="Liu Y."/>
            <person name="Xu W."/>
            <person name="Pan J."/>
            <person name="Luo Z.H."/>
            <person name="Li M."/>
        </authorList>
    </citation>
    <scope>NUCLEOTIDE SEQUENCE [LARGE SCALE GENOMIC DNA]</scope>
    <source>
        <strain evidence="10">HyVt-85</strain>
    </source>
</reference>
<feature type="domain" description="CRISPR type III-associated protein" evidence="9">
    <location>
        <begin position="15"/>
        <end position="225"/>
    </location>
</feature>
<evidence type="ECO:0000256" key="4">
    <source>
        <dbReference type="ARBA" id="ARBA00022759"/>
    </source>
</evidence>
<dbReference type="GO" id="GO:0004519">
    <property type="term" value="F:endonuclease activity"/>
    <property type="evidence" value="ECO:0007669"/>
    <property type="project" value="UniProtKB-KW"/>
</dbReference>
<dbReference type="InterPro" id="IPR052216">
    <property type="entry name" value="CRISPR_Csm3_endoribonuclease"/>
</dbReference>
<dbReference type="GO" id="GO:0003723">
    <property type="term" value="F:RNA binding"/>
    <property type="evidence" value="ECO:0007669"/>
    <property type="project" value="UniProtKB-KW"/>
</dbReference>
<dbReference type="GO" id="GO:0016787">
    <property type="term" value="F:hydrolase activity"/>
    <property type="evidence" value="ECO:0007669"/>
    <property type="project" value="UniProtKB-KW"/>
</dbReference>
<sequence>MEINLEGKILITGKIVAETGLSIGGGTVGLDIGGLDNPVIKDAEGKPYIPGSSLKGKMRSLLEKAHGLASDDKRIWVVKDEISIHMCNDPDCIVCNIFGRTTRDKPYPSPGGNEIKIERKNVTPTRLIVRDAVLTEESEQRLRDMKTDFEFTEVKWENVIDRITSAANPRQMERVPAGAEFEFEMIYNILNESDKKNLKEVFKAMELLEHDYLGGSGSRGYGKVKFKYLKVYWNSRADYENGDVDIEQKEPINGEYTTPASIVKNFEKIIEKIKV</sequence>
<comment type="similarity">
    <text evidence="1">Belongs to the CRISPR-associated Csm3 family.</text>
</comment>
<evidence type="ECO:0000256" key="7">
    <source>
        <dbReference type="ARBA" id="ARBA00023118"/>
    </source>
</evidence>
<dbReference type="EMBL" id="DRTM01000108">
    <property type="protein sequence ID" value="HHE75785.1"/>
    <property type="molecule type" value="Genomic_DNA"/>
</dbReference>
<evidence type="ECO:0000256" key="2">
    <source>
        <dbReference type="ARBA" id="ARBA00022150"/>
    </source>
</evidence>
<accession>A0A7J3T931</accession>
<dbReference type="Proteomes" id="UP000886130">
    <property type="component" value="Unassembled WGS sequence"/>
</dbReference>
<keyword evidence="3" id="KW-0540">Nuclease</keyword>
<keyword evidence="6" id="KW-0694">RNA-binding</keyword>
<evidence type="ECO:0000313" key="10">
    <source>
        <dbReference type="EMBL" id="HHE75785.1"/>
    </source>
</evidence>
<dbReference type="AlphaFoldDB" id="A0A7J3T931"/>
<dbReference type="InterPro" id="IPR013412">
    <property type="entry name" value="CRISPR-assoc_RAMP_Csm3"/>
</dbReference>
<evidence type="ECO:0000256" key="8">
    <source>
        <dbReference type="ARBA" id="ARBA00033183"/>
    </source>
</evidence>
<dbReference type="GO" id="GO:0051607">
    <property type="term" value="P:defense response to virus"/>
    <property type="evidence" value="ECO:0007669"/>
    <property type="project" value="UniProtKB-KW"/>
</dbReference>
<protein>
    <recommendedName>
        <fullName evidence="2">CRISPR system Cms endoribonuclease Csm3</fullName>
    </recommendedName>
    <alternativeName>
        <fullName evidence="8">CRISPR type III A-associated RAMP protein Csm3</fullName>
    </alternativeName>
</protein>
<proteinExistence type="inferred from homology"/>
<comment type="caution">
    <text evidence="10">The sequence shown here is derived from an EMBL/GenBank/DDBJ whole genome shotgun (WGS) entry which is preliminary data.</text>
</comment>